<dbReference type="HOGENOM" id="CLU_838420_0_0_2"/>
<dbReference type="Proteomes" id="UP000005867">
    <property type="component" value="Chromosome"/>
</dbReference>
<evidence type="ECO:0000313" key="2">
    <source>
        <dbReference type="Proteomes" id="UP000005867"/>
    </source>
</evidence>
<reference evidence="1 2" key="1">
    <citation type="journal article" date="2012" name="J. Bacteriol.">
        <title>Complete genome sequence of strain 1860, a crenarchaeon of the genus pyrobaculum able to grow with various electron acceptors.</title>
        <authorList>
            <person name="Mardanov A.V."/>
            <person name="Gumerov V.M."/>
            <person name="Slobodkina G.B."/>
            <person name="Beletsky A.V."/>
            <person name="Bonch-Osmolovskaya E.A."/>
            <person name="Ravin N.V."/>
            <person name="Skryabin K.G."/>
        </authorList>
    </citation>
    <scope>NUCLEOTIDE SEQUENCE [LARGE SCALE GENOMIC DNA]</scope>
    <source>
        <strain evidence="1 2">1860</strain>
    </source>
</reference>
<protein>
    <submittedName>
        <fullName evidence="1">Uncharacterized protein</fullName>
    </submittedName>
</protein>
<dbReference type="eggNOG" id="arCOG11743">
    <property type="taxonomic scope" value="Archaea"/>
</dbReference>
<accession>G7VE55</accession>
<dbReference type="AlphaFoldDB" id="G7VE55"/>
<keyword evidence="2" id="KW-1185">Reference proteome</keyword>
<dbReference type="EMBL" id="CP003098">
    <property type="protein sequence ID" value="AET32828.1"/>
    <property type="molecule type" value="Genomic_DNA"/>
</dbReference>
<name>G7VE55_9CREN</name>
<proteinExistence type="predicted"/>
<dbReference type="BioCyc" id="PSP1104324:GJSN-1378-MONOMER"/>
<dbReference type="KEGG" id="pyr:P186_1401"/>
<evidence type="ECO:0000313" key="1">
    <source>
        <dbReference type="EMBL" id="AET32828.1"/>
    </source>
</evidence>
<sequence length="298" mass="33457">MQKFLEHDPLYQELWNIAISEVSKVGPEYETWFRNIVARQMTFLLSLSPAHDWKSLLHEMYKIKDEPLVQLTFLDLAESIILQHVLSRSTVAHIYLYGSSRFRKQMIEASEKMKDAGEDFDKFHENMITKKVAPAIYSILSALNLISSVIDEKISSYPVLGKIVVSGGLRAKVTVQTGIGASFSKALLHGIASKTNLYIPGFFISTLIGNCLLAEMWSLAVAQEKIANIVQEALVRHNSLTVRITGTIKKSQKLSMRELHNHYEPADGVRDAVLAFLLINTAEKSADEIALSDLLRII</sequence>
<gene>
    <name evidence="1" type="ORF">P186_1401</name>
</gene>
<organism evidence="1 2">
    <name type="scientific">Pyrobaculum ferrireducens</name>
    <dbReference type="NCBI Taxonomy" id="1104324"/>
    <lineage>
        <taxon>Archaea</taxon>
        <taxon>Thermoproteota</taxon>
        <taxon>Thermoprotei</taxon>
        <taxon>Thermoproteales</taxon>
        <taxon>Thermoproteaceae</taxon>
        <taxon>Pyrobaculum</taxon>
    </lineage>
</organism>